<organism evidence="1 2">
    <name type="scientific">Legionella dresdenensis</name>
    <dbReference type="NCBI Taxonomy" id="450200"/>
    <lineage>
        <taxon>Bacteria</taxon>
        <taxon>Pseudomonadati</taxon>
        <taxon>Pseudomonadota</taxon>
        <taxon>Gammaproteobacteria</taxon>
        <taxon>Legionellales</taxon>
        <taxon>Legionellaceae</taxon>
        <taxon>Legionella</taxon>
    </lineage>
</organism>
<evidence type="ECO:0000313" key="2">
    <source>
        <dbReference type="Proteomes" id="UP001595758"/>
    </source>
</evidence>
<dbReference type="Proteomes" id="UP001595758">
    <property type="component" value="Unassembled WGS sequence"/>
</dbReference>
<keyword evidence="2" id="KW-1185">Reference proteome</keyword>
<comment type="caution">
    <text evidence="1">The sequence shown here is derived from an EMBL/GenBank/DDBJ whole genome shotgun (WGS) entry which is preliminary data.</text>
</comment>
<evidence type="ECO:0000313" key="1">
    <source>
        <dbReference type="EMBL" id="MFC3908389.1"/>
    </source>
</evidence>
<accession>A0ABV8CDJ3</accession>
<dbReference type="EMBL" id="JBHSAB010000004">
    <property type="protein sequence ID" value="MFC3908389.1"/>
    <property type="molecule type" value="Genomic_DNA"/>
</dbReference>
<proteinExistence type="predicted"/>
<protein>
    <submittedName>
        <fullName evidence="1">Uncharacterized protein</fullName>
    </submittedName>
</protein>
<gene>
    <name evidence="1" type="ORF">ACFORL_04775</name>
</gene>
<sequence length="219" mass="24778">MPGNIYIEASRGTTVSTGSTISFFNYTWSSGHSISSRNGYITIGKNNKTYTFLGNNVKIHGDRWFVDNREVTPLDSEEIKRYIPTLHSRLLALTSQYLSKKDITLNKRHLFQTLKNTLDNSGGGTFYQRIVAFKDALESADQQLISQHRTDTWLRYFYNAISLLTIIPALVRAKNSYTQYGTLQFWKPDSLQVAGSCQAATNLFDYSAEESRASNSNSL</sequence>
<dbReference type="RefSeq" id="WP_382341610.1">
    <property type="nucleotide sequence ID" value="NZ_JBHSAB010000004.1"/>
</dbReference>
<name>A0ABV8CDJ3_9GAMM</name>
<reference evidence="2" key="1">
    <citation type="journal article" date="2019" name="Int. J. Syst. Evol. Microbiol.">
        <title>The Global Catalogue of Microorganisms (GCM) 10K type strain sequencing project: providing services to taxonomists for standard genome sequencing and annotation.</title>
        <authorList>
            <consortium name="The Broad Institute Genomics Platform"/>
            <consortium name="The Broad Institute Genome Sequencing Center for Infectious Disease"/>
            <person name="Wu L."/>
            <person name="Ma J."/>
        </authorList>
    </citation>
    <scope>NUCLEOTIDE SEQUENCE [LARGE SCALE GENOMIC DNA]</scope>
    <source>
        <strain evidence="2">CCUG 59858</strain>
    </source>
</reference>